<comment type="caution">
    <text evidence="1">The sequence shown here is derived from an EMBL/GenBank/DDBJ whole genome shotgun (WGS) entry which is preliminary data.</text>
</comment>
<proteinExistence type="predicted"/>
<name>A0A9P7KDR9_9AGAR</name>
<accession>A0A9P7KDR9</accession>
<reference evidence="1" key="1">
    <citation type="submission" date="2020-07" db="EMBL/GenBank/DDBJ databases">
        <authorList>
            <person name="Nieuwenhuis M."/>
            <person name="Van De Peppel L.J.J."/>
        </authorList>
    </citation>
    <scope>NUCLEOTIDE SEQUENCE</scope>
    <source>
        <strain evidence="1">AP01</strain>
        <tissue evidence="1">Mycelium</tissue>
    </source>
</reference>
<sequence>MSTQSWSSPFATWHARALQTPHPNPHSFTPTRDNLRFALLLNAQAEHEGISLALFSQSKDNGEGSETVAVDALGRVLVVPEKDTAGILGLAQQALKLPQTGAFRNTWVIRRPTTSQPIDRLFILPASGSSAAPHEVSVQGFSKETRELVEPVDDIKELPSVLWELAGLVLEARDGAVYGERRDEIVLGKVREVFAGLF</sequence>
<keyword evidence="2" id="KW-1185">Reference proteome</keyword>
<dbReference type="OrthoDB" id="3006153at2759"/>
<evidence type="ECO:0000313" key="2">
    <source>
        <dbReference type="Proteomes" id="UP000775547"/>
    </source>
</evidence>
<gene>
    <name evidence="1" type="ORF">DXG03_006852</name>
</gene>
<dbReference type="Proteomes" id="UP000775547">
    <property type="component" value="Unassembled WGS sequence"/>
</dbReference>
<dbReference type="EMBL" id="JABCKV010000048">
    <property type="protein sequence ID" value="KAG5645135.1"/>
    <property type="molecule type" value="Genomic_DNA"/>
</dbReference>
<protein>
    <submittedName>
        <fullName evidence="1">Uncharacterized protein</fullName>
    </submittedName>
</protein>
<dbReference type="AlphaFoldDB" id="A0A9P7KDR9"/>
<reference evidence="1" key="2">
    <citation type="submission" date="2021-10" db="EMBL/GenBank/DDBJ databases">
        <title>Phylogenomics reveals ancestral predisposition of the termite-cultivated fungus Termitomyces towards a domesticated lifestyle.</title>
        <authorList>
            <person name="Auxier B."/>
            <person name="Grum-Grzhimaylo A."/>
            <person name="Cardenas M.E."/>
            <person name="Lodge J.D."/>
            <person name="Laessoe T."/>
            <person name="Pedersen O."/>
            <person name="Smith M.E."/>
            <person name="Kuyper T.W."/>
            <person name="Franco-Molano E.A."/>
            <person name="Baroni T.J."/>
            <person name="Aanen D.K."/>
        </authorList>
    </citation>
    <scope>NUCLEOTIDE SEQUENCE</scope>
    <source>
        <strain evidence="1">AP01</strain>
        <tissue evidence="1">Mycelium</tissue>
    </source>
</reference>
<organism evidence="1 2">
    <name type="scientific">Asterophora parasitica</name>
    <dbReference type="NCBI Taxonomy" id="117018"/>
    <lineage>
        <taxon>Eukaryota</taxon>
        <taxon>Fungi</taxon>
        <taxon>Dikarya</taxon>
        <taxon>Basidiomycota</taxon>
        <taxon>Agaricomycotina</taxon>
        <taxon>Agaricomycetes</taxon>
        <taxon>Agaricomycetidae</taxon>
        <taxon>Agaricales</taxon>
        <taxon>Tricholomatineae</taxon>
        <taxon>Lyophyllaceae</taxon>
        <taxon>Asterophora</taxon>
    </lineage>
</organism>
<evidence type="ECO:0000313" key="1">
    <source>
        <dbReference type="EMBL" id="KAG5645135.1"/>
    </source>
</evidence>